<dbReference type="Gene3D" id="3.30.930.10">
    <property type="entry name" value="Bira Bifunctional Protein, Domain 2"/>
    <property type="match status" value="1"/>
</dbReference>
<dbReference type="eggNOG" id="COG0340">
    <property type="taxonomic scope" value="Bacteria"/>
</dbReference>
<accession>K2HR11</accession>
<gene>
    <name evidence="6" type="ORF">OCGS_0864</name>
</gene>
<dbReference type="AlphaFoldDB" id="K2HR11"/>
<evidence type="ECO:0000256" key="4">
    <source>
        <dbReference type="ARBA" id="ARBA00047846"/>
    </source>
</evidence>
<reference evidence="6 7" key="1">
    <citation type="journal article" date="2012" name="J. Bacteriol.">
        <title>Draft Genome Sequence of Oceaniovalibus guishaninsula JLT2003T.</title>
        <authorList>
            <person name="Tang K."/>
            <person name="Liu K."/>
            <person name="Jiao N."/>
        </authorList>
    </citation>
    <scope>NUCLEOTIDE SEQUENCE [LARGE SCALE GENOMIC DNA]</scope>
    <source>
        <strain evidence="6 7">JLT2003</strain>
    </source>
</reference>
<keyword evidence="7" id="KW-1185">Reference proteome</keyword>
<dbReference type="GO" id="GO:0005737">
    <property type="term" value="C:cytoplasm"/>
    <property type="evidence" value="ECO:0007669"/>
    <property type="project" value="TreeGrafter"/>
</dbReference>
<evidence type="ECO:0000256" key="2">
    <source>
        <dbReference type="ARBA" id="ARBA00023267"/>
    </source>
</evidence>
<dbReference type="PATRIC" id="fig|1231392.3.peg.869"/>
<proteinExistence type="predicted"/>
<comment type="catalytic activity">
    <reaction evidence="4">
        <text>biotin + L-lysyl-[protein] + ATP = N(6)-biotinyl-L-lysyl-[protein] + AMP + diphosphate + H(+)</text>
        <dbReference type="Rhea" id="RHEA:11756"/>
        <dbReference type="Rhea" id="RHEA-COMP:9752"/>
        <dbReference type="Rhea" id="RHEA-COMP:10505"/>
        <dbReference type="ChEBI" id="CHEBI:15378"/>
        <dbReference type="ChEBI" id="CHEBI:29969"/>
        <dbReference type="ChEBI" id="CHEBI:30616"/>
        <dbReference type="ChEBI" id="CHEBI:33019"/>
        <dbReference type="ChEBI" id="CHEBI:57586"/>
        <dbReference type="ChEBI" id="CHEBI:83144"/>
        <dbReference type="ChEBI" id="CHEBI:456215"/>
        <dbReference type="EC" id="6.3.4.15"/>
    </reaction>
</comment>
<name>K2HR11_9RHOB</name>
<dbReference type="EC" id="6.3.4.15" evidence="3"/>
<dbReference type="NCBIfam" id="TIGR00121">
    <property type="entry name" value="birA_ligase"/>
    <property type="match status" value="1"/>
</dbReference>
<evidence type="ECO:0000256" key="1">
    <source>
        <dbReference type="ARBA" id="ARBA00022598"/>
    </source>
</evidence>
<organism evidence="6 7">
    <name type="scientific">Oceaniovalibus guishaninsula JLT2003</name>
    <dbReference type="NCBI Taxonomy" id="1231392"/>
    <lineage>
        <taxon>Bacteria</taxon>
        <taxon>Pseudomonadati</taxon>
        <taxon>Pseudomonadota</taxon>
        <taxon>Alphaproteobacteria</taxon>
        <taxon>Rhodobacterales</taxon>
        <taxon>Roseobacteraceae</taxon>
        <taxon>Oceaniovalibus</taxon>
    </lineage>
</organism>
<dbReference type="PANTHER" id="PTHR12835:SF5">
    <property type="entry name" value="BIOTIN--PROTEIN LIGASE"/>
    <property type="match status" value="1"/>
</dbReference>
<dbReference type="InterPro" id="IPR004408">
    <property type="entry name" value="Biotin_CoA_COase_ligase"/>
</dbReference>
<dbReference type="SUPFAM" id="SSF55681">
    <property type="entry name" value="Class II aaRS and biotin synthetases"/>
    <property type="match status" value="1"/>
</dbReference>
<dbReference type="PROSITE" id="PS51733">
    <property type="entry name" value="BPL_LPL_CATALYTIC"/>
    <property type="match status" value="1"/>
</dbReference>
<dbReference type="EMBL" id="AMGO01000011">
    <property type="protein sequence ID" value="EKE45169.1"/>
    <property type="molecule type" value="Genomic_DNA"/>
</dbReference>
<feature type="domain" description="BPL/LPL catalytic" evidence="5">
    <location>
        <begin position="1"/>
        <end position="186"/>
    </location>
</feature>
<dbReference type="Gene3D" id="2.30.30.100">
    <property type="match status" value="1"/>
</dbReference>
<dbReference type="InterPro" id="IPR003142">
    <property type="entry name" value="BPL_C"/>
</dbReference>
<dbReference type="Pfam" id="PF02237">
    <property type="entry name" value="BPL_C"/>
    <property type="match status" value="1"/>
</dbReference>
<comment type="caution">
    <text evidence="6">The sequence shown here is derived from an EMBL/GenBank/DDBJ whole genome shotgun (WGS) entry which is preliminary data.</text>
</comment>
<dbReference type="OrthoDB" id="9807064at2"/>
<evidence type="ECO:0000256" key="3">
    <source>
        <dbReference type="ARBA" id="ARBA00024227"/>
    </source>
</evidence>
<sequence>MSTEPGWPEGYDRIVLRTVDSTNAEAARLAPELGRPTWIMAEEQQAGRGRRGTVWRMPAGNLAASLILRPTGTAGWAALRSFMAANALYETLALYVDRTRLGLKWPNDVLLDGGKVAGILLEAAGSGGAVDWLIVGVGVNLAAVPDGVTDAAFPPICLADAGARATPEDFLLRLAGFYATEESILEQLGFQPIREKWLRGAARLGEEITARTPQGETRGRFRIIDEAGRLVLETPQGEVRIAAAEVFF</sequence>
<dbReference type="Pfam" id="PF03099">
    <property type="entry name" value="BPL_LplA_LipB"/>
    <property type="match status" value="1"/>
</dbReference>
<dbReference type="RefSeq" id="WP_007426017.1">
    <property type="nucleotide sequence ID" value="NZ_AMGO01000011.1"/>
</dbReference>
<evidence type="ECO:0000313" key="6">
    <source>
        <dbReference type="EMBL" id="EKE45169.1"/>
    </source>
</evidence>
<dbReference type="CDD" id="cd16442">
    <property type="entry name" value="BPL"/>
    <property type="match status" value="1"/>
</dbReference>
<dbReference type="InterPro" id="IPR045864">
    <property type="entry name" value="aa-tRNA-synth_II/BPL/LPL"/>
</dbReference>
<dbReference type="InterPro" id="IPR004143">
    <property type="entry name" value="BPL_LPL_catalytic"/>
</dbReference>
<dbReference type="STRING" id="1231392.OCGS_0864"/>
<dbReference type="GO" id="GO:0004077">
    <property type="term" value="F:biotin--[biotin carboxyl-carrier protein] ligase activity"/>
    <property type="evidence" value="ECO:0007669"/>
    <property type="project" value="UniProtKB-EC"/>
</dbReference>
<dbReference type="PANTHER" id="PTHR12835">
    <property type="entry name" value="BIOTIN PROTEIN LIGASE"/>
    <property type="match status" value="1"/>
</dbReference>
<evidence type="ECO:0000259" key="5">
    <source>
        <dbReference type="PROSITE" id="PS51733"/>
    </source>
</evidence>
<keyword evidence="1 6" id="KW-0436">Ligase</keyword>
<dbReference type="Proteomes" id="UP000006765">
    <property type="component" value="Unassembled WGS sequence"/>
</dbReference>
<keyword evidence="2" id="KW-0092">Biotin</keyword>
<protein>
    <recommendedName>
        <fullName evidence="3">biotin--[biotin carboxyl-carrier protein] ligase</fullName>
        <ecNumber evidence="3">6.3.4.15</ecNumber>
    </recommendedName>
</protein>
<evidence type="ECO:0000313" key="7">
    <source>
        <dbReference type="Proteomes" id="UP000006765"/>
    </source>
</evidence>